<proteinExistence type="predicted"/>
<keyword evidence="3" id="KW-1185">Reference proteome</keyword>
<evidence type="ECO:0000259" key="1">
    <source>
        <dbReference type="Pfam" id="PF07179"/>
    </source>
</evidence>
<evidence type="ECO:0000313" key="2">
    <source>
        <dbReference type="EMBL" id="ANU76114.1"/>
    </source>
</evidence>
<dbReference type="KEGG" id="byl:A4V09_10240"/>
<dbReference type="OrthoDB" id="1763382at2"/>
<dbReference type="Proteomes" id="UP000092574">
    <property type="component" value="Chromosome"/>
</dbReference>
<dbReference type="Pfam" id="PF07179">
    <property type="entry name" value="SseB"/>
    <property type="match status" value="1"/>
</dbReference>
<dbReference type="RefSeq" id="WP_065542290.1">
    <property type="nucleotide sequence ID" value="NZ_CP015405.2"/>
</dbReference>
<protein>
    <recommendedName>
        <fullName evidence="1">SseB protein N-terminal domain-containing protein</fullName>
    </recommendedName>
</protein>
<dbReference type="STRING" id="1796616.A4V09_10240"/>
<sequence length="264" mass="30701">MDKVRMETIKKIQQMEAFYVLFSRGTNNPFIICDPDTYNDQVWVFEDSKDLEEKAKPYMEQKNPVASIKVENKSFLNFYSTLFTLGVNEVVFVEKGSTTAFDLEEIVKRPDFSQLPENQRPLFNPQLQLTGIYFMQEFRRGVEMSEKESLNELEEEMAANLVKSKFLVAVEKQEEGKEENVQVPYIKNKNGDVFQPIFTDPGEFSKFNKEKKFKAVVVEFKNLDKILIPLAKGVVVNPQGFNLIVMSEQFENLLKRFGIQKENK</sequence>
<reference evidence="2" key="1">
    <citation type="submission" date="2017-04" db="EMBL/GenBank/DDBJ databases">
        <title>Complete Genome Sequences of Twelve Strains of a Stable Defined Moderately Diverse Mouse Microbiota 2 (sDMDMm2).</title>
        <authorList>
            <person name="Uchimura Y."/>
            <person name="Wyss M."/>
            <person name="Brugiroux S."/>
            <person name="Limenitakis J.P."/>
            <person name="Stecher B."/>
            <person name="McCoy K.D."/>
            <person name="Macpherson A.J."/>
        </authorList>
    </citation>
    <scope>NUCLEOTIDE SEQUENCE</scope>
    <source>
        <strain evidence="2">YL58</strain>
    </source>
</reference>
<dbReference type="EMBL" id="CP015405">
    <property type="protein sequence ID" value="ANU76114.1"/>
    <property type="molecule type" value="Genomic_DNA"/>
</dbReference>
<dbReference type="InterPro" id="IPR009839">
    <property type="entry name" value="SseB_N"/>
</dbReference>
<feature type="domain" description="SseB protein N-terminal" evidence="1">
    <location>
        <begin position="154"/>
        <end position="240"/>
    </location>
</feature>
<name>A0A1C7IB18_9FIRM</name>
<gene>
    <name evidence="2" type="ORF">A4V09_10240</name>
</gene>
<organism evidence="2 3">
    <name type="scientific">Blautia pseudococcoides</name>
    <dbReference type="NCBI Taxonomy" id="1796616"/>
    <lineage>
        <taxon>Bacteria</taxon>
        <taxon>Bacillati</taxon>
        <taxon>Bacillota</taxon>
        <taxon>Clostridia</taxon>
        <taxon>Lachnospirales</taxon>
        <taxon>Lachnospiraceae</taxon>
        <taxon>Blautia</taxon>
    </lineage>
</organism>
<accession>A0A1C7IB18</accession>
<evidence type="ECO:0000313" key="3">
    <source>
        <dbReference type="Proteomes" id="UP000092574"/>
    </source>
</evidence>
<dbReference type="AlphaFoldDB" id="A0A1C7IB18"/>